<reference evidence="1" key="1">
    <citation type="submission" date="2020-11" db="EMBL/GenBank/DDBJ databases">
        <authorList>
            <person name="Tran Van P."/>
        </authorList>
    </citation>
    <scope>NUCLEOTIDE SEQUENCE</scope>
</reference>
<sequence length="162" mass="18594">MEYELGVQVEKKHDEIPIYNAVGSINYNFLECETICLEGILERPLIHSIWYPWLRTFQSMFLYRLLAIFVHRAEGLGLYVLFHRDLLVPFAVINNGLWFGWFRNWQVLSVNHCSDGGGPTSSRLNVTYAPYKLQEDYLVGGSNAPAGKMRIDADLKDPPEIA</sequence>
<accession>A0A7R9K0P6</accession>
<dbReference type="EMBL" id="OE841860">
    <property type="protein sequence ID" value="CAD7597505.1"/>
    <property type="molecule type" value="Genomic_DNA"/>
</dbReference>
<name>A0A7R9K0P6_TIMGE</name>
<organism evidence="1">
    <name type="scientific">Timema genevievae</name>
    <name type="common">Walking stick</name>
    <dbReference type="NCBI Taxonomy" id="629358"/>
    <lineage>
        <taxon>Eukaryota</taxon>
        <taxon>Metazoa</taxon>
        <taxon>Ecdysozoa</taxon>
        <taxon>Arthropoda</taxon>
        <taxon>Hexapoda</taxon>
        <taxon>Insecta</taxon>
        <taxon>Pterygota</taxon>
        <taxon>Neoptera</taxon>
        <taxon>Polyneoptera</taxon>
        <taxon>Phasmatodea</taxon>
        <taxon>Timematodea</taxon>
        <taxon>Timematoidea</taxon>
        <taxon>Timematidae</taxon>
        <taxon>Timema</taxon>
    </lineage>
</organism>
<evidence type="ECO:0000313" key="1">
    <source>
        <dbReference type="EMBL" id="CAD7597505.1"/>
    </source>
</evidence>
<dbReference type="AlphaFoldDB" id="A0A7R9K0P6"/>
<proteinExistence type="predicted"/>
<gene>
    <name evidence="1" type="ORF">TGEB3V08_LOCUS6796</name>
</gene>
<protein>
    <submittedName>
        <fullName evidence="1">Uncharacterized protein</fullName>
    </submittedName>
</protein>